<reference evidence="4 5" key="1">
    <citation type="submission" date="2018-09" db="EMBL/GenBank/DDBJ databases">
        <title>Insights into the microbiota of Asian seabass (Lates calcarifer) with tenacibaculosis symptoms and description of sp. nov. Tenacibaculum singaporense.</title>
        <authorList>
            <person name="Miyake S."/>
            <person name="Soh M."/>
            <person name="Azman M.N."/>
            <person name="Ngoh S.Y."/>
            <person name="Orban L."/>
        </authorList>
    </citation>
    <scope>NUCLEOTIDE SEQUENCE [LARGE SCALE GENOMIC DNA]</scope>
    <source>
        <strain evidence="4 5">DSM 106434</strain>
    </source>
</reference>
<dbReference type="KEGG" id="tsig:D6T69_01460"/>
<evidence type="ECO:0000256" key="3">
    <source>
        <dbReference type="ARBA" id="ARBA00023237"/>
    </source>
</evidence>
<sequence length="84" mass="9557">MNSPFTSKISVGVDKEKYWAKALYNIVSKQENIAPSFGETVTKGYQIFDVKLGVKPFNKLTLGLACLNMFDENYPNHLNFSYKN</sequence>
<proteinExistence type="predicted"/>
<evidence type="ECO:0008006" key="6">
    <source>
        <dbReference type="Google" id="ProtNLM"/>
    </source>
</evidence>
<dbReference type="Gene3D" id="2.40.170.20">
    <property type="entry name" value="TonB-dependent receptor, beta-barrel domain"/>
    <property type="match status" value="1"/>
</dbReference>
<organism evidence="4 5">
    <name type="scientific">Tenacibaculum singaporense</name>
    <dbReference type="NCBI Taxonomy" id="2358479"/>
    <lineage>
        <taxon>Bacteria</taxon>
        <taxon>Pseudomonadati</taxon>
        <taxon>Bacteroidota</taxon>
        <taxon>Flavobacteriia</taxon>
        <taxon>Flavobacteriales</taxon>
        <taxon>Flavobacteriaceae</taxon>
        <taxon>Tenacibaculum</taxon>
    </lineage>
</organism>
<name>A0A3S8R329_9FLAO</name>
<dbReference type="SUPFAM" id="SSF56935">
    <property type="entry name" value="Porins"/>
    <property type="match status" value="1"/>
</dbReference>
<gene>
    <name evidence="4" type="ORF">D6T69_01460</name>
</gene>
<dbReference type="AlphaFoldDB" id="A0A3S8R329"/>
<evidence type="ECO:0000256" key="1">
    <source>
        <dbReference type="ARBA" id="ARBA00004442"/>
    </source>
</evidence>
<keyword evidence="5" id="KW-1185">Reference proteome</keyword>
<evidence type="ECO:0000256" key="2">
    <source>
        <dbReference type="ARBA" id="ARBA00023136"/>
    </source>
</evidence>
<evidence type="ECO:0000313" key="4">
    <source>
        <dbReference type="EMBL" id="AZJ34264.1"/>
    </source>
</evidence>
<dbReference type="RefSeq" id="WP_125066115.1">
    <property type="nucleotide sequence ID" value="NZ_CP032548.1"/>
</dbReference>
<dbReference type="InterPro" id="IPR036942">
    <property type="entry name" value="Beta-barrel_TonB_sf"/>
</dbReference>
<keyword evidence="3" id="KW-0998">Cell outer membrane</keyword>
<dbReference type="Proteomes" id="UP000274593">
    <property type="component" value="Chromosome"/>
</dbReference>
<comment type="subcellular location">
    <subcellularLocation>
        <location evidence="1">Cell outer membrane</location>
    </subcellularLocation>
</comment>
<accession>A0A3S8R329</accession>
<dbReference type="EMBL" id="CP032548">
    <property type="protein sequence ID" value="AZJ34264.1"/>
    <property type="molecule type" value="Genomic_DNA"/>
</dbReference>
<dbReference type="GO" id="GO:0009279">
    <property type="term" value="C:cell outer membrane"/>
    <property type="evidence" value="ECO:0007669"/>
    <property type="project" value="UniProtKB-SubCell"/>
</dbReference>
<evidence type="ECO:0000313" key="5">
    <source>
        <dbReference type="Proteomes" id="UP000274593"/>
    </source>
</evidence>
<protein>
    <recommendedName>
        <fullName evidence="6">TonB-dependent receptor</fullName>
    </recommendedName>
</protein>
<keyword evidence="2" id="KW-0472">Membrane</keyword>